<protein>
    <submittedName>
        <fullName evidence="2">Uncharacterized protein</fullName>
    </submittedName>
</protein>
<dbReference type="KEGG" id="oxy:HCG48_08385"/>
<keyword evidence="3" id="KW-1185">Reference proteome</keyword>
<name>A0A6H1TVE1_9CYAN</name>
<dbReference type="Proteomes" id="UP000500857">
    <property type="component" value="Chromosome"/>
</dbReference>
<reference evidence="2 3" key="1">
    <citation type="submission" date="2020-04" db="EMBL/GenBank/DDBJ databases">
        <authorList>
            <person name="Basu S."/>
            <person name="Maruthanayagam V."/>
            <person name="Chakraborty S."/>
            <person name="Pramanik A."/>
            <person name="Mukherjee J."/>
            <person name="Brink B."/>
        </authorList>
    </citation>
    <scope>NUCLEOTIDE SEQUENCE [LARGE SCALE GENOMIC DNA]</scope>
    <source>
        <strain evidence="2 3">AP17</strain>
    </source>
</reference>
<proteinExistence type="predicted"/>
<evidence type="ECO:0000313" key="2">
    <source>
        <dbReference type="EMBL" id="QIZ70594.1"/>
    </source>
</evidence>
<dbReference type="RefSeq" id="WP_168568749.1">
    <property type="nucleotide sequence ID" value="NZ_CP051167.1"/>
</dbReference>
<feature type="region of interest" description="Disordered" evidence="1">
    <location>
        <begin position="67"/>
        <end position="110"/>
    </location>
</feature>
<evidence type="ECO:0000313" key="3">
    <source>
        <dbReference type="Proteomes" id="UP000500857"/>
    </source>
</evidence>
<accession>A0A6H1TVE1</accession>
<sequence>MTPEIIIKAFLEVWETQPELFEETGAVDSLESLQTQIIELRGQDNETVAKTLKKWCKTYKPLRNEVLENSRKPKLSRTKPEDRSQVLTNRYPELYQNLNERVPTHDTENS</sequence>
<organism evidence="2 3">
    <name type="scientific">Oxynema aestuarii AP17</name>
    <dbReference type="NCBI Taxonomy" id="2064643"/>
    <lineage>
        <taxon>Bacteria</taxon>
        <taxon>Bacillati</taxon>
        <taxon>Cyanobacteriota</taxon>
        <taxon>Cyanophyceae</taxon>
        <taxon>Oscillatoriophycideae</taxon>
        <taxon>Oscillatoriales</taxon>
        <taxon>Oscillatoriaceae</taxon>
        <taxon>Oxynema</taxon>
        <taxon>Oxynema aestuarii</taxon>
    </lineage>
</organism>
<dbReference type="EMBL" id="CP051167">
    <property type="protein sequence ID" value="QIZ70594.1"/>
    <property type="molecule type" value="Genomic_DNA"/>
</dbReference>
<gene>
    <name evidence="2" type="ORF">HCG48_08385</name>
</gene>
<evidence type="ECO:0000256" key="1">
    <source>
        <dbReference type="SAM" id="MobiDB-lite"/>
    </source>
</evidence>
<dbReference type="AlphaFoldDB" id="A0A6H1TVE1"/>